<comment type="caution">
    <text evidence="3">The sequence shown here is derived from an EMBL/GenBank/DDBJ whole genome shotgun (WGS) entry which is preliminary data.</text>
</comment>
<dbReference type="InterPro" id="IPR004518">
    <property type="entry name" value="MazG-like_dom"/>
</dbReference>
<dbReference type="InterPro" id="IPR011551">
    <property type="entry name" value="NTP_PyrPHydrolase_MazG"/>
</dbReference>
<evidence type="ECO:0000313" key="4">
    <source>
        <dbReference type="Proteomes" id="UP000436181"/>
    </source>
</evidence>
<dbReference type="Pfam" id="PF03819">
    <property type="entry name" value="MazG"/>
    <property type="match status" value="1"/>
</dbReference>
<dbReference type="PANTHER" id="PTHR30522:SF0">
    <property type="entry name" value="NUCLEOSIDE TRIPHOSPHATE PYROPHOSPHOHYDROLASE"/>
    <property type="match status" value="1"/>
</dbReference>
<feature type="region of interest" description="Disordered" evidence="1">
    <location>
        <begin position="325"/>
        <end position="379"/>
    </location>
</feature>
<dbReference type="RefSeq" id="WP_151843895.1">
    <property type="nucleotide sequence ID" value="NZ_WBZJ01000001.1"/>
</dbReference>
<feature type="compositionally biased region" description="Low complexity" evidence="1">
    <location>
        <begin position="330"/>
        <end position="346"/>
    </location>
</feature>
<dbReference type="Proteomes" id="UP000436181">
    <property type="component" value="Unassembled WGS sequence"/>
</dbReference>
<proteinExistence type="predicted"/>
<gene>
    <name evidence="3" type="ORF">F8377_02810</name>
</gene>
<keyword evidence="4" id="KW-1185">Reference proteome</keyword>
<protein>
    <recommendedName>
        <fullName evidence="2">NTP pyrophosphohydrolase MazG-like domain-containing protein</fullName>
    </recommendedName>
</protein>
<feature type="compositionally biased region" description="Low complexity" evidence="1">
    <location>
        <begin position="356"/>
        <end position="377"/>
    </location>
</feature>
<organism evidence="3 4">
    <name type="scientific">Corynebacterium zhongnanshanii</name>
    <dbReference type="NCBI Taxonomy" id="2768834"/>
    <lineage>
        <taxon>Bacteria</taxon>
        <taxon>Bacillati</taxon>
        <taxon>Actinomycetota</taxon>
        <taxon>Actinomycetes</taxon>
        <taxon>Mycobacteriales</taxon>
        <taxon>Corynebacteriaceae</taxon>
        <taxon>Corynebacterium</taxon>
    </lineage>
</organism>
<dbReference type="Gene3D" id="1.10.287.1080">
    <property type="entry name" value="MazG-like"/>
    <property type="match status" value="1"/>
</dbReference>
<evidence type="ECO:0000256" key="1">
    <source>
        <dbReference type="SAM" id="MobiDB-lite"/>
    </source>
</evidence>
<dbReference type="SUPFAM" id="SSF101386">
    <property type="entry name" value="all-alpha NTP pyrophosphatases"/>
    <property type="match status" value="1"/>
</dbReference>
<dbReference type="PANTHER" id="PTHR30522">
    <property type="entry name" value="NUCLEOSIDE TRIPHOSPHATE PYROPHOSPHOHYDROLASE"/>
    <property type="match status" value="1"/>
</dbReference>
<dbReference type="InterPro" id="IPR048015">
    <property type="entry name" value="NTP-PPase_MazG-like_N"/>
</dbReference>
<evidence type="ECO:0000313" key="3">
    <source>
        <dbReference type="EMBL" id="KAB3523101.1"/>
    </source>
</evidence>
<sequence length="443" mass="47412">MAVVLLDPRFPAMIPVEAAKLLQGDVAYTEEVPIRVRWVIADLGGHVVDEADVLVTTDITNEAVHEHLDEGEEIIKAPSLLVEIEGDRELLAGPAGASTTGGTDSNVPARADDAAYADGTQPGGVPAPSTDQIQHSGAGVVDGSIVGTDQHTATVAGLRRTTRTEVPASVMDELEDAVALMARALRQGAWEKEQTHSSLMTYLRQETDELERIVSIAAQYGAGGKPAASKPEWLEQELCEELSDILLQVLFHAEIANRRGSFDIGHVAGALAVKLRSRAPYLFEDVERAVSKAEQDRLWAAGKKAEKDKRVEKFGESYRSFVDAKNNSDAGSSSAQSSSAAQSAGGRQEPEASQFPAQNAQNAQAAQPAQPQNAQPAGLSGLAEADKVIREAREMGISDMEIPTDIRYPMVGLELDAPGQAEKRLLDAVQSFRAHLAERQQNS</sequence>
<dbReference type="CDD" id="cd11528">
    <property type="entry name" value="NTP-PPase_MazG_Nterm"/>
    <property type="match status" value="1"/>
</dbReference>
<dbReference type="EMBL" id="WBZJ01000001">
    <property type="protein sequence ID" value="KAB3523101.1"/>
    <property type="molecule type" value="Genomic_DNA"/>
</dbReference>
<evidence type="ECO:0000259" key="2">
    <source>
        <dbReference type="Pfam" id="PF03819"/>
    </source>
</evidence>
<name>A0ABQ6VJ24_9CORY</name>
<accession>A0ABQ6VJ24</accession>
<feature type="domain" description="NTP pyrophosphohydrolase MazG-like" evidence="2">
    <location>
        <begin position="194"/>
        <end position="283"/>
    </location>
</feature>
<reference evidence="3 4" key="1">
    <citation type="submission" date="2019-10" db="EMBL/GenBank/DDBJ databases">
        <title>Corynebacterium sp novel species isolated from the respiratory tract of Marmot.</title>
        <authorList>
            <person name="Zhang G."/>
        </authorList>
    </citation>
    <scope>NUCLEOTIDE SEQUENCE [LARGE SCALE GENOMIC DNA]</scope>
    <source>
        <strain evidence="3 4">336</strain>
    </source>
</reference>